<keyword evidence="4 7" id="KW-0812">Transmembrane</keyword>
<dbReference type="Gene3D" id="1.10.3720.10">
    <property type="entry name" value="MetI-like"/>
    <property type="match status" value="1"/>
</dbReference>
<organism evidence="9 10">
    <name type="scientific">Cedecea neteri</name>
    <dbReference type="NCBI Taxonomy" id="158822"/>
    <lineage>
        <taxon>Bacteria</taxon>
        <taxon>Pseudomonadati</taxon>
        <taxon>Pseudomonadota</taxon>
        <taxon>Gammaproteobacteria</taxon>
        <taxon>Enterobacterales</taxon>
        <taxon>Enterobacteriaceae</taxon>
        <taxon>Cedecea</taxon>
    </lineage>
</organism>
<keyword evidence="3" id="KW-0997">Cell inner membrane</keyword>
<dbReference type="Pfam" id="PF00528">
    <property type="entry name" value="BPD_transp_1"/>
    <property type="match status" value="1"/>
</dbReference>
<dbReference type="GO" id="GO:0005886">
    <property type="term" value="C:plasma membrane"/>
    <property type="evidence" value="ECO:0007669"/>
    <property type="project" value="UniProtKB-SubCell"/>
</dbReference>
<protein>
    <submittedName>
        <fullName evidence="9">Osmoprotectant uptake system permease protein yehY</fullName>
    </submittedName>
</protein>
<dbReference type="Proteomes" id="UP000251197">
    <property type="component" value="Unassembled WGS sequence"/>
</dbReference>
<gene>
    <name evidence="9" type="primary">yehY_3</name>
    <name evidence="9" type="ORF">NCTC12120_05900</name>
</gene>
<dbReference type="CDD" id="cd06261">
    <property type="entry name" value="TM_PBP2"/>
    <property type="match status" value="1"/>
</dbReference>
<proteinExistence type="inferred from homology"/>
<keyword evidence="2 7" id="KW-0813">Transport</keyword>
<feature type="transmembrane region" description="Helical" evidence="7">
    <location>
        <begin position="20"/>
        <end position="42"/>
    </location>
</feature>
<reference evidence="9 10" key="1">
    <citation type="submission" date="2018-06" db="EMBL/GenBank/DDBJ databases">
        <authorList>
            <consortium name="Pathogen Informatics"/>
            <person name="Doyle S."/>
        </authorList>
    </citation>
    <scope>NUCLEOTIDE SEQUENCE [LARGE SCALE GENOMIC DNA]</scope>
    <source>
        <strain evidence="9 10">NCTC12120</strain>
    </source>
</reference>
<dbReference type="InterPro" id="IPR051204">
    <property type="entry name" value="ABC_transp_perm/SBD"/>
</dbReference>
<evidence type="ECO:0000256" key="1">
    <source>
        <dbReference type="ARBA" id="ARBA00004429"/>
    </source>
</evidence>
<name>A0A2X3KYQ7_9ENTR</name>
<feature type="transmembrane region" description="Helical" evidence="7">
    <location>
        <begin position="51"/>
        <end position="71"/>
    </location>
</feature>
<keyword evidence="3" id="KW-1003">Cell membrane</keyword>
<keyword evidence="5 7" id="KW-1133">Transmembrane helix</keyword>
<dbReference type="GO" id="GO:0055085">
    <property type="term" value="P:transmembrane transport"/>
    <property type="evidence" value="ECO:0007669"/>
    <property type="project" value="InterPro"/>
</dbReference>
<evidence type="ECO:0000256" key="7">
    <source>
        <dbReference type="RuleBase" id="RU363032"/>
    </source>
</evidence>
<sequence length="218" mass="23713">MRFDWLWAQSDKIFHLLLWHLYLSVTPILIGLLLAIPAGWLVSSMPRVKGVILNLFGLLYTIPSLALFVLLPPLLGTQILDPINVVVALTIYSFALLVRTVCDGLDSVPTDTRQSAFALGYRPVHQFFQVDLPLAVPVIGSGMRVAVVSNVSIVSVAALIGAPQLGSLFTQGFQLQFLTPIIAGIVLCIVLAFCARLRGRGRDPLIKPLAANKGIKYV</sequence>
<evidence type="ECO:0000256" key="6">
    <source>
        <dbReference type="ARBA" id="ARBA00023136"/>
    </source>
</evidence>
<evidence type="ECO:0000256" key="2">
    <source>
        <dbReference type="ARBA" id="ARBA00022448"/>
    </source>
</evidence>
<dbReference type="AlphaFoldDB" id="A0A2X3KYQ7"/>
<dbReference type="STRING" id="158822.LH23_18840"/>
<dbReference type="SUPFAM" id="SSF161098">
    <property type="entry name" value="MetI-like"/>
    <property type="match status" value="1"/>
</dbReference>
<feature type="transmembrane region" description="Helical" evidence="7">
    <location>
        <begin position="177"/>
        <end position="197"/>
    </location>
</feature>
<dbReference type="PROSITE" id="PS50928">
    <property type="entry name" value="ABC_TM1"/>
    <property type="match status" value="1"/>
</dbReference>
<evidence type="ECO:0000256" key="4">
    <source>
        <dbReference type="ARBA" id="ARBA00022692"/>
    </source>
</evidence>
<dbReference type="GO" id="GO:0031460">
    <property type="term" value="P:glycine betaine transport"/>
    <property type="evidence" value="ECO:0007669"/>
    <property type="project" value="TreeGrafter"/>
</dbReference>
<evidence type="ECO:0000259" key="8">
    <source>
        <dbReference type="PROSITE" id="PS50928"/>
    </source>
</evidence>
<keyword evidence="6 7" id="KW-0472">Membrane</keyword>
<evidence type="ECO:0000256" key="3">
    <source>
        <dbReference type="ARBA" id="ARBA00022519"/>
    </source>
</evidence>
<accession>A0A2X3KYQ7</accession>
<dbReference type="PANTHER" id="PTHR30177">
    <property type="entry name" value="GLYCINE BETAINE/L-PROLINE TRANSPORT SYSTEM PERMEASE PROTEIN PROW"/>
    <property type="match status" value="1"/>
</dbReference>
<evidence type="ECO:0000256" key="5">
    <source>
        <dbReference type="ARBA" id="ARBA00022989"/>
    </source>
</evidence>
<evidence type="ECO:0000313" key="9">
    <source>
        <dbReference type="EMBL" id="SQC92700.1"/>
    </source>
</evidence>
<dbReference type="EMBL" id="UAVU01000009">
    <property type="protein sequence ID" value="SQC92700.1"/>
    <property type="molecule type" value="Genomic_DNA"/>
</dbReference>
<feature type="transmembrane region" description="Helical" evidence="7">
    <location>
        <begin position="145"/>
        <end position="165"/>
    </location>
</feature>
<comment type="similarity">
    <text evidence="7">Belongs to the binding-protein-dependent transport system permease family.</text>
</comment>
<dbReference type="InterPro" id="IPR000515">
    <property type="entry name" value="MetI-like"/>
</dbReference>
<dbReference type="InterPro" id="IPR035906">
    <property type="entry name" value="MetI-like_sf"/>
</dbReference>
<feature type="transmembrane region" description="Helical" evidence="7">
    <location>
        <begin position="83"/>
        <end position="102"/>
    </location>
</feature>
<evidence type="ECO:0000313" key="10">
    <source>
        <dbReference type="Proteomes" id="UP000251197"/>
    </source>
</evidence>
<feature type="domain" description="ABC transmembrane type-1" evidence="8">
    <location>
        <begin position="17"/>
        <end position="198"/>
    </location>
</feature>
<comment type="subcellular location">
    <subcellularLocation>
        <location evidence="1">Cell inner membrane</location>
        <topology evidence="1">Multi-pass membrane protein</topology>
    </subcellularLocation>
    <subcellularLocation>
        <location evidence="7">Cell membrane</location>
        <topology evidence="7">Multi-pass membrane protein</topology>
    </subcellularLocation>
</comment>
<dbReference type="PANTHER" id="PTHR30177:SF4">
    <property type="entry name" value="OSMOPROTECTANT IMPORT PERMEASE PROTEIN OSMW"/>
    <property type="match status" value="1"/>
</dbReference>